<gene>
    <name evidence="8" type="primary">LOC115734425</name>
</gene>
<evidence type="ECO:0000256" key="3">
    <source>
        <dbReference type="ARBA" id="ARBA00022989"/>
    </source>
</evidence>
<evidence type="ECO:0000256" key="2">
    <source>
        <dbReference type="ARBA" id="ARBA00022692"/>
    </source>
</evidence>
<dbReference type="KEGG" id="rarg:115734425"/>
<dbReference type="InterPro" id="IPR004864">
    <property type="entry name" value="LEA_2"/>
</dbReference>
<evidence type="ECO:0000256" key="5">
    <source>
        <dbReference type="SAM" id="Phobius"/>
    </source>
</evidence>
<reference evidence="8" key="1">
    <citation type="submission" date="2025-08" db="UniProtKB">
        <authorList>
            <consortium name="RefSeq"/>
        </authorList>
    </citation>
    <scope>IDENTIFICATION</scope>
    <source>
        <tissue evidence="8">Leaf</tissue>
    </source>
</reference>
<dbReference type="GeneID" id="115734425"/>
<evidence type="ECO:0000313" key="7">
    <source>
        <dbReference type="Proteomes" id="UP000827889"/>
    </source>
</evidence>
<evidence type="ECO:0000313" key="8">
    <source>
        <dbReference type="RefSeq" id="XP_030521064.1"/>
    </source>
</evidence>
<dbReference type="OrthoDB" id="669838at2759"/>
<keyword evidence="7" id="KW-1185">Reference proteome</keyword>
<dbReference type="Pfam" id="PF03168">
    <property type="entry name" value="LEA_2"/>
    <property type="match status" value="1"/>
</dbReference>
<dbReference type="AlphaFoldDB" id="A0A8B8NG91"/>
<dbReference type="Proteomes" id="UP000827889">
    <property type="component" value="Chromosome 6"/>
</dbReference>
<dbReference type="RefSeq" id="XP_030521064.1">
    <property type="nucleotide sequence ID" value="XM_030665204.2"/>
</dbReference>
<sequence length="204" mass="22738">MAIAKRVPRDVEEDPWDAHTSMMTWASSILLAIIFLIVLGVSVIWLTVNPRQLKYAVEDAFVSNFNVTGGHLATADFNISLSAKNPNHRVSFSYDSMKVSVKSHGYTLASSDVPRFTQGTDTFKPFEVNLMSRDVVLPESTSSHLMDGGTSGEIKIDVIIEARVTFKARHWKHDHCMIRVFCAEAVARSSQETAFKQTKCSVEL</sequence>
<keyword evidence="3 5" id="KW-1133">Transmembrane helix</keyword>
<accession>A0A8B8NG91</accession>
<dbReference type="GO" id="GO:0005886">
    <property type="term" value="C:plasma membrane"/>
    <property type="evidence" value="ECO:0007669"/>
    <property type="project" value="TreeGrafter"/>
</dbReference>
<proteinExistence type="predicted"/>
<keyword evidence="2 5" id="KW-0812">Transmembrane</keyword>
<organism evidence="7 8">
    <name type="scientific">Rhodamnia argentea</name>
    <dbReference type="NCBI Taxonomy" id="178133"/>
    <lineage>
        <taxon>Eukaryota</taxon>
        <taxon>Viridiplantae</taxon>
        <taxon>Streptophyta</taxon>
        <taxon>Embryophyta</taxon>
        <taxon>Tracheophyta</taxon>
        <taxon>Spermatophyta</taxon>
        <taxon>Magnoliopsida</taxon>
        <taxon>eudicotyledons</taxon>
        <taxon>Gunneridae</taxon>
        <taxon>Pentapetalae</taxon>
        <taxon>rosids</taxon>
        <taxon>malvids</taxon>
        <taxon>Myrtales</taxon>
        <taxon>Myrtaceae</taxon>
        <taxon>Myrtoideae</taxon>
        <taxon>Myrteae</taxon>
        <taxon>Australasian group</taxon>
        <taxon>Rhodamnia</taxon>
    </lineage>
</organism>
<keyword evidence="4 5" id="KW-0472">Membrane</keyword>
<dbReference type="GO" id="GO:0098542">
    <property type="term" value="P:defense response to other organism"/>
    <property type="evidence" value="ECO:0007669"/>
    <property type="project" value="InterPro"/>
</dbReference>
<name>A0A8B8NG91_9MYRT</name>
<feature type="domain" description="Late embryogenesis abundant protein LEA-2 subgroup" evidence="6">
    <location>
        <begin position="81"/>
        <end position="174"/>
    </location>
</feature>
<protein>
    <submittedName>
        <fullName evidence="8">NDR1/HIN1-like protein 3</fullName>
    </submittedName>
</protein>
<evidence type="ECO:0000256" key="1">
    <source>
        <dbReference type="ARBA" id="ARBA00004167"/>
    </source>
</evidence>
<feature type="transmembrane region" description="Helical" evidence="5">
    <location>
        <begin position="25"/>
        <end position="48"/>
    </location>
</feature>
<evidence type="ECO:0000256" key="4">
    <source>
        <dbReference type="ARBA" id="ARBA00023136"/>
    </source>
</evidence>
<dbReference type="PANTHER" id="PTHR31234:SF39">
    <property type="entry name" value="HARPIN-INDUCED PROTEIN 1 CONTAINING PROTEIN, EXPRESSED"/>
    <property type="match status" value="1"/>
</dbReference>
<evidence type="ECO:0000259" key="6">
    <source>
        <dbReference type="Pfam" id="PF03168"/>
    </source>
</evidence>
<comment type="subcellular location">
    <subcellularLocation>
        <location evidence="1">Membrane</location>
        <topology evidence="1">Single-pass membrane protein</topology>
    </subcellularLocation>
</comment>
<dbReference type="PANTHER" id="PTHR31234">
    <property type="entry name" value="LATE EMBRYOGENESIS ABUNDANT (LEA) HYDROXYPROLINE-RICH GLYCOPROTEIN FAMILY"/>
    <property type="match status" value="1"/>
</dbReference>
<dbReference type="InterPro" id="IPR044839">
    <property type="entry name" value="NDR1-like"/>
</dbReference>